<keyword evidence="7" id="KW-0732">Signal</keyword>
<evidence type="ECO:0000256" key="7">
    <source>
        <dbReference type="RuleBase" id="RU361166"/>
    </source>
</evidence>
<dbReference type="InterPro" id="IPR033126">
    <property type="entry name" value="Glyco_hydro_9_Asp/Glu_AS"/>
</dbReference>
<dbReference type="EC" id="3.2.1.4" evidence="7"/>
<keyword evidence="11" id="KW-1185">Reference proteome</keyword>
<gene>
    <name evidence="10" type="ORF">SAMN04487995_2055</name>
</gene>
<accession>A0A1H6TJ65</accession>
<feature type="active site" evidence="6">
    <location>
        <position position="586"/>
    </location>
</feature>
<dbReference type="AlphaFoldDB" id="A0A1H6TJ65"/>
<dbReference type="Gene3D" id="2.60.40.10">
    <property type="entry name" value="Immunoglobulins"/>
    <property type="match status" value="1"/>
</dbReference>
<dbReference type="SUPFAM" id="SSF48208">
    <property type="entry name" value="Six-hairpin glycosidases"/>
    <property type="match status" value="1"/>
</dbReference>
<dbReference type="Pfam" id="PF00759">
    <property type="entry name" value="Glyco_hydro_9"/>
    <property type="match status" value="1"/>
</dbReference>
<dbReference type="InterPro" id="IPR014756">
    <property type="entry name" value="Ig_E-set"/>
</dbReference>
<evidence type="ECO:0000259" key="9">
    <source>
        <dbReference type="Pfam" id="PF02927"/>
    </source>
</evidence>
<evidence type="ECO:0000259" key="8">
    <source>
        <dbReference type="Pfam" id="PF00759"/>
    </source>
</evidence>
<feature type="domain" description="Cellulase Ig-like" evidence="9">
    <location>
        <begin position="50"/>
        <end position="129"/>
    </location>
</feature>
<evidence type="ECO:0000256" key="5">
    <source>
        <dbReference type="ARBA" id="ARBA00023326"/>
    </source>
</evidence>
<evidence type="ECO:0000256" key="4">
    <source>
        <dbReference type="ARBA" id="ARBA00023295"/>
    </source>
</evidence>
<comment type="catalytic activity">
    <reaction evidence="7">
        <text>Endohydrolysis of (1-&gt;4)-beta-D-glucosidic linkages in cellulose, lichenin and cereal beta-D-glucans.</text>
        <dbReference type="EC" id="3.2.1.4"/>
    </reaction>
</comment>
<reference evidence="10 11" key="1">
    <citation type="submission" date="2016-10" db="EMBL/GenBank/DDBJ databases">
        <authorList>
            <person name="de Groot N.N."/>
        </authorList>
    </citation>
    <scope>NUCLEOTIDE SEQUENCE [LARGE SCALE GENOMIC DNA]</scope>
    <source>
        <strain evidence="10 11">DSM 19938</strain>
    </source>
</reference>
<dbReference type="SUPFAM" id="SSF81296">
    <property type="entry name" value="E set domains"/>
    <property type="match status" value="1"/>
</dbReference>
<dbReference type="InterPro" id="IPR008928">
    <property type="entry name" value="6-hairpin_glycosidase_sf"/>
</dbReference>
<evidence type="ECO:0000256" key="3">
    <source>
        <dbReference type="ARBA" id="ARBA00023277"/>
    </source>
</evidence>
<evidence type="ECO:0000313" key="10">
    <source>
        <dbReference type="EMBL" id="SEI75792.1"/>
    </source>
</evidence>
<feature type="domain" description="Glycoside hydrolase family 9" evidence="8">
    <location>
        <begin position="144"/>
        <end position="598"/>
    </location>
</feature>
<feature type="chain" id="PRO_5011328270" description="Endoglucanase" evidence="7">
    <location>
        <begin position="28"/>
        <end position="608"/>
    </location>
</feature>
<keyword evidence="3 6" id="KW-0119">Carbohydrate metabolism</keyword>
<keyword evidence="2 6" id="KW-0378">Hydrolase</keyword>
<evidence type="ECO:0000256" key="2">
    <source>
        <dbReference type="ARBA" id="ARBA00022801"/>
    </source>
</evidence>
<dbReference type="InterPro" id="IPR013783">
    <property type="entry name" value="Ig-like_fold"/>
</dbReference>
<sequence length="608" mass="67305">MGKSLNISIAILLLANLSALSSIARGAADTKTELPDSLRVWENEKQIAQPTNDIRLNQVGFYPVAQKKAIVVGEKGAEFFLRDLKTKKVIFKGKLGPVLKSPYSGKKSRVADFSSVQKVGKYVLEVSSLGVSYPFEIKNEIHKSVATAAIRGFYYQRASVALPEKFAGKWARAAGHPDDKILIHPSAASPERPAGTVMSSPRGWYDAGDYNKYIVNSGITMGTLLSVYEDFPVYFKNLKTNIPESQNAIPDLLDEVLWNLRWMLTMQDPADGGVYHKLTNPRFDGMIMPDACKNPRYAVQKNTIATLDFVAVMAQASRVFKVYEKQLPGLSDSCQIAATRGWGWVQKNPAVLYNQNEMNTKFDPDVVTGGYEDKDGSDELIWAAAEMYITTKDENYLKNISFETDKPMPLPSWSQVKALAYYTIIRHEKQLGPVDQQYLRSIKNTVLNFSDDLLKNLDNQPYQTVMGKVAKDFAWGSSAVAANQGIALIQAYKLTKDKNYLNAALSNLDYILGRNATGYSFLTGFGSKQVMHPHHRPSIADGIVEPVPGLLSGGPNPGQQDKCEGYPNKFADESFVDADCSYASNEIAINWNAPFVYLAAAIEALSYK</sequence>
<dbReference type="GO" id="GO:0030245">
    <property type="term" value="P:cellulose catabolic process"/>
    <property type="evidence" value="ECO:0007669"/>
    <property type="project" value="UniProtKB-KW"/>
</dbReference>
<dbReference type="Proteomes" id="UP000199532">
    <property type="component" value="Unassembled WGS sequence"/>
</dbReference>
<dbReference type="InterPro" id="IPR004197">
    <property type="entry name" value="Cellulase_Ig-like"/>
</dbReference>
<dbReference type="PANTHER" id="PTHR22298">
    <property type="entry name" value="ENDO-1,4-BETA-GLUCANASE"/>
    <property type="match status" value="1"/>
</dbReference>
<evidence type="ECO:0000256" key="6">
    <source>
        <dbReference type="PROSITE-ProRule" id="PRU10060"/>
    </source>
</evidence>
<keyword evidence="7" id="KW-0136">Cellulose degradation</keyword>
<feature type="active site" evidence="6">
    <location>
        <position position="577"/>
    </location>
</feature>
<protein>
    <recommendedName>
        <fullName evidence="7">Endoglucanase</fullName>
        <ecNumber evidence="7">3.2.1.4</ecNumber>
    </recommendedName>
</protein>
<dbReference type="EMBL" id="FNXY01000003">
    <property type="protein sequence ID" value="SEI75792.1"/>
    <property type="molecule type" value="Genomic_DNA"/>
</dbReference>
<dbReference type="STRING" id="408657.SAMN04487995_2055"/>
<organism evidence="10 11">
    <name type="scientific">Dyadobacter koreensis</name>
    <dbReference type="NCBI Taxonomy" id="408657"/>
    <lineage>
        <taxon>Bacteria</taxon>
        <taxon>Pseudomonadati</taxon>
        <taxon>Bacteroidota</taxon>
        <taxon>Cytophagia</taxon>
        <taxon>Cytophagales</taxon>
        <taxon>Spirosomataceae</taxon>
        <taxon>Dyadobacter</taxon>
    </lineage>
</organism>
<dbReference type="InterPro" id="IPR012341">
    <property type="entry name" value="6hp_glycosidase-like_sf"/>
</dbReference>
<proteinExistence type="inferred from homology"/>
<evidence type="ECO:0000313" key="11">
    <source>
        <dbReference type="Proteomes" id="UP000199532"/>
    </source>
</evidence>
<keyword evidence="4 6" id="KW-0326">Glycosidase</keyword>
<name>A0A1H6TJ65_9BACT</name>
<dbReference type="Gene3D" id="1.50.10.10">
    <property type="match status" value="1"/>
</dbReference>
<dbReference type="CDD" id="cd02850">
    <property type="entry name" value="E_set_Cellulase_N"/>
    <property type="match status" value="1"/>
</dbReference>
<dbReference type="GO" id="GO:0008810">
    <property type="term" value="F:cellulase activity"/>
    <property type="evidence" value="ECO:0007669"/>
    <property type="project" value="UniProtKB-EC"/>
</dbReference>
<evidence type="ECO:0000256" key="1">
    <source>
        <dbReference type="ARBA" id="ARBA00007072"/>
    </source>
</evidence>
<dbReference type="Pfam" id="PF02927">
    <property type="entry name" value="CelD_N"/>
    <property type="match status" value="1"/>
</dbReference>
<dbReference type="PROSITE" id="PS00698">
    <property type="entry name" value="GH9_3"/>
    <property type="match status" value="1"/>
</dbReference>
<keyword evidence="5 6" id="KW-0624">Polysaccharide degradation</keyword>
<dbReference type="InterPro" id="IPR001701">
    <property type="entry name" value="Glyco_hydro_9"/>
</dbReference>
<comment type="similarity">
    <text evidence="1 6 7">Belongs to the glycosyl hydrolase 9 (cellulase E) family.</text>
</comment>
<feature type="signal peptide" evidence="7">
    <location>
        <begin position="1"/>
        <end position="27"/>
    </location>
</feature>